<protein>
    <submittedName>
        <fullName evidence="1">JNK1 MAPK8-associated membrane -like</fullName>
    </submittedName>
</protein>
<organism evidence="1 2">
    <name type="scientific">Paramuricea clavata</name>
    <name type="common">Red gorgonian</name>
    <name type="synonym">Violescent sea-whip</name>
    <dbReference type="NCBI Taxonomy" id="317549"/>
    <lineage>
        <taxon>Eukaryota</taxon>
        <taxon>Metazoa</taxon>
        <taxon>Cnidaria</taxon>
        <taxon>Anthozoa</taxon>
        <taxon>Octocorallia</taxon>
        <taxon>Malacalcyonacea</taxon>
        <taxon>Plexauridae</taxon>
        <taxon>Paramuricea</taxon>
    </lineage>
</organism>
<feature type="non-terminal residue" evidence="1">
    <location>
        <position position="1"/>
    </location>
</feature>
<comment type="caution">
    <text evidence="1">The sequence shown here is derived from an EMBL/GenBank/DDBJ whole genome shotgun (WGS) entry which is preliminary data.</text>
</comment>
<keyword evidence="2" id="KW-1185">Reference proteome</keyword>
<accession>A0A7D9H8K4</accession>
<dbReference type="PANTHER" id="PTHR12740:SF4">
    <property type="entry name" value="JNK1_MAPK8-ASSOCIATED MEMBRANE PROTEIN"/>
    <property type="match status" value="1"/>
</dbReference>
<reference evidence="1" key="1">
    <citation type="submission" date="2020-04" db="EMBL/GenBank/DDBJ databases">
        <authorList>
            <person name="Alioto T."/>
            <person name="Alioto T."/>
            <person name="Gomez Garrido J."/>
        </authorList>
    </citation>
    <scope>NUCLEOTIDE SEQUENCE</scope>
    <source>
        <strain evidence="1">A484AB</strain>
    </source>
</reference>
<sequence length="187" mass="21413">SLSVHTCGVQQLSDWYTVFFNPKPDHVNEIQCTQEAVYPLYTMVLYYYAFCVLLLLLARPIILMKLCDGQGRKCIYAALYFLPITAMIHGACAGLLYYSYPYLLLIGSVLSTAILLAKKKITNFKDLLAKKDIIAILIGHWFLHAFSLIALTEWSEPKMDGPLFLLVFFPSLFYIMTVRLSDPYKFK</sequence>
<dbReference type="PANTHER" id="PTHR12740">
    <property type="entry name" value="JNK1/MAPK8-ASSOCIATED MEMBRANE PROTEIN"/>
    <property type="match status" value="1"/>
</dbReference>
<dbReference type="EMBL" id="CACRXK020000051">
    <property type="protein sequence ID" value="CAB3977497.1"/>
    <property type="molecule type" value="Genomic_DNA"/>
</dbReference>
<dbReference type="GO" id="GO:0016020">
    <property type="term" value="C:membrane"/>
    <property type="evidence" value="ECO:0007669"/>
    <property type="project" value="InterPro"/>
</dbReference>
<dbReference type="InterPro" id="IPR008485">
    <property type="entry name" value="JAMP"/>
</dbReference>
<dbReference type="GO" id="GO:0036503">
    <property type="term" value="P:ERAD pathway"/>
    <property type="evidence" value="ECO:0007669"/>
    <property type="project" value="TreeGrafter"/>
</dbReference>
<evidence type="ECO:0000313" key="1">
    <source>
        <dbReference type="EMBL" id="CAB3977497.1"/>
    </source>
</evidence>
<proteinExistence type="predicted"/>
<dbReference type="GO" id="GO:0006986">
    <property type="term" value="P:response to unfolded protein"/>
    <property type="evidence" value="ECO:0007669"/>
    <property type="project" value="InterPro"/>
</dbReference>
<dbReference type="GO" id="GO:0031625">
    <property type="term" value="F:ubiquitin protein ligase binding"/>
    <property type="evidence" value="ECO:0007669"/>
    <property type="project" value="TreeGrafter"/>
</dbReference>
<dbReference type="Proteomes" id="UP001152795">
    <property type="component" value="Unassembled WGS sequence"/>
</dbReference>
<dbReference type="OrthoDB" id="5920264at2759"/>
<dbReference type="Pfam" id="PF05571">
    <property type="entry name" value="JAMP"/>
    <property type="match status" value="1"/>
</dbReference>
<name>A0A7D9H8K4_PARCT</name>
<evidence type="ECO:0000313" key="2">
    <source>
        <dbReference type="Proteomes" id="UP001152795"/>
    </source>
</evidence>
<dbReference type="AlphaFoldDB" id="A0A7D9H8K4"/>
<gene>
    <name evidence="1" type="ORF">PACLA_8A067801</name>
</gene>